<reference evidence="1 3" key="2">
    <citation type="journal article" date="2013" name="Nature">
        <title>Insights into bilaterian evolution from three spiralian genomes.</title>
        <authorList>
            <person name="Simakov O."/>
            <person name="Marletaz F."/>
            <person name="Cho S.J."/>
            <person name="Edsinger-Gonzales E."/>
            <person name="Havlak P."/>
            <person name="Hellsten U."/>
            <person name="Kuo D.H."/>
            <person name="Larsson T."/>
            <person name="Lv J."/>
            <person name="Arendt D."/>
            <person name="Savage R."/>
            <person name="Osoegawa K."/>
            <person name="de Jong P."/>
            <person name="Grimwood J."/>
            <person name="Chapman J.A."/>
            <person name="Shapiro H."/>
            <person name="Aerts A."/>
            <person name="Otillar R.P."/>
            <person name="Terry A.Y."/>
            <person name="Boore J.L."/>
            <person name="Grigoriev I.V."/>
            <person name="Lindberg D.R."/>
            <person name="Seaver E.C."/>
            <person name="Weisblat D.A."/>
            <person name="Putnam N.H."/>
            <person name="Rokhsar D.S."/>
        </authorList>
    </citation>
    <scope>NUCLEOTIDE SEQUENCE</scope>
</reference>
<dbReference type="KEGG" id="hro:HELRODRAFT_183067"/>
<evidence type="ECO:0000313" key="1">
    <source>
        <dbReference type="EMBL" id="ESN89862.1"/>
    </source>
</evidence>
<dbReference type="EnsemblMetazoa" id="HelroT183067">
    <property type="protein sequence ID" value="HelroP183067"/>
    <property type="gene ID" value="HelroG183067"/>
</dbReference>
<dbReference type="Proteomes" id="UP000015101">
    <property type="component" value="Unassembled WGS sequence"/>
</dbReference>
<evidence type="ECO:0000313" key="2">
    <source>
        <dbReference type="EnsemblMetazoa" id="HelroP183067"/>
    </source>
</evidence>
<protein>
    <submittedName>
        <fullName evidence="1 2">Uncharacterized protein</fullName>
    </submittedName>
</protein>
<dbReference type="EMBL" id="KB097795">
    <property type="protein sequence ID" value="ESN89862.1"/>
    <property type="molecule type" value="Genomic_DNA"/>
</dbReference>
<organism evidence="2 3">
    <name type="scientific">Helobdella robusta</name>
    <name type="common">Californian leech</name>
    <dbReference type="NCBI Taxonomy" id="6412"/>
    <lineage>
        <taxon>Eukaryota</taxon>
        <taxon>Metazoa</taxon>
        <taxon>Spiralia</taxon>
        <taxon>Lophotrochozoa</taxon>
        <taxon>Annelida</taxon>
        <taxon>Clitellata</taxon>
        <taxon>Hirudinea</taxon>
        <taxon>Rhynchobdellida</taxon>
        <taxon>Glossiphoniidae</taxon>
        <taxon>Helobdella</taxon>
    </lineage>
</organism>
<dbReference type="AlphaFoldDB" id="T1FJ45"/>
<dbReference type="RefSeq" id="XP_009032027.1">
    <property type="nucleotide sequence ID" value="XM_009033779.1"/>
</dbReference>
<dbReference type="CTD" id="20208844"/>
<dbReference type="HOGENOM" id="CLU_1995095_0_0_1"/>
<reference evidence="3" key="1">
    <citation type="submission" date="2012-12" db="EMBL/GenBank/DDBJ databases">
        <authorList>
            <person name="Hellsten U."/>
            <person name="Grimwood J."/>
            <person name="Chapman J.A."/>
            <person name="Shapiro H."/>
            <person name="Aerts A."/>
            <person name="Otillar R.P."/>
            <person name="Terry A.Y."/>
            <person name="Boore J.L."/>
            <person name="Simakov O."/>
            <person name="Marletaz F."/>
            <person name="Cho S.-J."/>
            <person name="Edsinger-Gonzales E."/>
            <person name="Havlak P."/>
            <person name="Kuo D.-H."/>
            <person name="Larsson T."/>
            <person name="Lv J."/>
            <person name="Arendt D."/>
            <person name="Savage R."/>
            <person name="Osoegawa K."/>
            <person name="de Jong P."/>
            <person name="Lindberg D.R."/>
            <person name="Seaver E.C."/>
            <person name="Weisblat D.A."/>
            <person name="Putnam N.H."/>
            <person name="Grigoriev I.V."/>
            <person name="Rokhsar D.S."/>
        </authorList>
    </citation>
    <scope>NUCLEOTIDE SEQUENCE</scope>
</reference>
<keyword evidence="3" id="KW-1185">Reference proteome</keyword>
<dbReference type="GeneID" id="20208844"/>
<gene>
    <name evidence="2" type="primary">20208844</name>
    <name evidence="1" type="ORF">HELRODRAFT_183067</name>
</gene>
<dbReference type="InParanoid" id="T1FJ45"/>
<name>T1FJ45_HELRO</name>
<proteinExistence type="predicted"/>
<sequence length="125" mass="14293">MSYLEWLLYGGQMRLAFTVMFEALSTSFIQSNTFSKIPNYMNLTEKLSLVRETGHAQLGVRVGNLLMVNFIKSLIQMISFGVFSKGNLCLLKTNVVVHPLMDRLGEKILLKIFRNYGKNSFIYVT</sequence>
<accession>T1FJ45</accession>
<evidence type="ECO:0000313" key="3">
    <source>
        <dbReference type="Proteomes" id="UP000015101"/>
    </source>
</evidence>
<dbReference type="EMBL" id="AMQM01008562">
    <property type="status" value="NOT_ANNOTATED_CDS"/>
    <property type="molecule type" value="Genomic_DNA"/>
</dbReference>
<reference evidence="2" key="3">
    <citation type="submission" date="2015-06" db="UniProtKB">
        <authorList>
            <consortium name="EnsemblMetazoa"/>
        </authorList>
    </citation>
    <scope>IDENTIFICATION</scope>
</reference>